<dbReference type="GeneID" id="30985494"/>
<keyword evidence="5 6" id="KW-0472">Membrane</keyword>
<dbReference type="PANTHER" id="PTHR21659:SF112">
    <property type="entry name" value="PROTEIN SNA2-RELATED"/>
    <property type="match status" value="1"/>
</dbReference>
<keyword evidence="4 6" id="KW-1133">Transmembrane helix</keyword>
<evidence type="ECO:0000256" key="1">
    <source>
        <dbReference type="ARBA" id="ARBA00004370"/>
    </source>
</evidence>
<dbReference type="STRING" id="984487.A0A1E4SQ71"/>
<evidence type="ECO:0000256" key="4">
    <source>
        <dbReference type="ARBA" id="ARBA00022989"/>
    </source>
</evidence>
<dbReference type="RefSeq" id="XP_020066782.1">
    <property type="nucleotide sequence ID" value="XM_020211358.1"/>
</dbReference>
<feature type="transmembrane region" description="Helical" evidence="6">
    <location>
        <begin position="6"/>
        <end position="22"/>
    </location>
</feature>
<gene>
    <name evidence="7" type="ORF">CANTADRAFT_87630</name>
</gene>
<evidence type="ECO:0000313" key="7">
    <source>
        <dbReference type="EMBL" id="ODV81660.1"/>
    </source>
</evidence>
<organism evidence="7 8">
    <name type="scientific">Suhomyces tanzawaensis NRRL Y-17324</name>
    <dbReference type="NCBI Taxonomy" id="984487"/>
    <lineage>
        <taxon>Eukaryota</taxon>
        <taxon>Fungi</taxon>
        <taxon>Dikarya</taxon>
        <taxon>Ascomycota</taxon>
        <taxon>Saccharomycotina</taxon>
        <taxon>Pichiomycetes</taxon>
        <taxon>Debaryomycetaceae</taxon>
        <taxon>Suhomyces</taxon>
    </lineage>
</organism>
<sequence length="80" mass="9099">MQARDWFLVLIGFFLPPVPVLIKRGFFSADFWINILLCVLGFIPGLIHSYYIISLYPYSETYAALGGDGHNHRTNDYGSV</sequence>
<dbReference type="EMBL" id="KV453909">
    <property type="protein sequence ID" value="ODV81660.1"/>
    <property type="molecule type" value="Genomic_DNA"/>
</dbReference>
<protein>
    <submittedName>
        <fullName evidence="7">Uncharacterized protein</fullName>
    </submittedName>
</protein>
<evidence type="ECO:0000256" key="6">
    <source>
        <dbReference type="SAM" id="Phobius"/>
    </source>
</evidence>
<evidence type="ECO:0000256" key="5">
    <source>
        <dbReference type="ARBA" id="ARBA00023136"/>
    </source>
</evidence>
<dbReference type="GO" id="GO:0000329">
    <property type="term" value="C:fungal-type vacuole membrane"/>
    <property type="evidence" value="ECO:0007669"/>
    <property type="project" value="EnsemblFungi"/>
</dbReference>
<dbReference type="AlphaFoldDB" id="A0A1E4SQ71"/>
<keyword evidence="3 6" id="KW-0812">Transmembrane</keyword>
<dbReference type="Pfam" id="PF01679">
    <property type="entry name" value="Pmp3"/>
    <property type="match status" value="1"/>
</dbReference>
<dbReference type="OrthoDB" id="2802411at2759"/>
<evidence type="ECO:0000313" key="8">
    <source>
        <dbReference type="Proteomes" id="UP000094285"/>
    </source>
</evidence>
<feature type="transmembrane region" description="Helical" evidence="6">
    <location>
        <begin position="31"/>
        <end position="53"/>
    </location>
</feature>
<dbReference type="InterPro" id="IPR000612">
    <property type="entry name" value="PMP3"/>
</dbReference>
<comment type="similarity">
    <text evidence="2">Belongs to the UPF0057 (PMP3) family.</text>
</comment>
<reference evidence="8" key="1">
    <citation type="submission" date="2016-05" db="EMBL/GenBank/DDBJ databases">
        <title>Comparative genomics of biotechnologically important yeasts.</title>
        <authorList>
            <consortium name="DOE Joint Genome Institute"/>
            <person name="Riley R."/>
            <person name="Haridas S."/>
            <person name="Wolfe K.H."/>
            <person name="Lopes M.R."/>
            <person name="Hittinger C.T."/>
            <person name="Goker M."/>
            <person name="Salamov A."/>
            <person name="Wisecaver J."/>
            <person name="Long T.M."/>
            <person name="Aerts A.L."/>
            <person name="Barry K."/>
            <person name="Choi C."/>
            <person name="Clum A."/>
            <person name="Coughlan A.Y."/>
            <person name="Deshpande S."/>
            <person name="Douglass A.P."/>
            <person name="Hanson S.J."/>
            <person name="Klenk H.-P."/>
            <person name="Labutti K."/>
            <person name="Lapidus A."/>
            <person name="Lindquist E."/>
            <person name="Lipzen A."/>
            <person name="Meier-Kolthoff J.P."/>
            <person name="Ohm R.A."/>
            <person name="Otillar R.P."/>
            <person name="Pangilinan J."/>
            <person name="Peng Y."/>
            <person name="Rokas A."/>
            <person name="Rosa C.A."/>
            <person name="Scheuner C."/>
            <person name="Sibirny A.A."/>
            <person name="Slot J.C."/>
            <person name="Stielow J.B."/>
            <person name="Sun H."/>
            <person name="Kurtzman C.P."/>
            <person name="Blackwell M."/>
            <person name="Grigoriev I.V."/>
            <person name="Jeffries T.W."/>
        </authorList>
    </citation>
    <scope>NUCLEOTIDE SEQUENCE [LARGE SCALE GENOMIC DNA]</scope>
    <source>
        <strain evidence="8">NRRL Y-17324</strain>
    </source>
</reference>
<evidence type="ECO:0000256" key="3">
    <source>
        <dbReference type="ARBA" id="ARBA00022692"/>
    </source>
</evidence>
<comment type="subcellular location">
    <subcellularLocation>
        <location evidence="1">Membrane</location>
    </subcellularLocation>
</comment>
<dbReference type="PANTHER" id="PTHR21659">
    <property type="entry name" value="HYDROPHOBIC PROTEIN RCI2 LOW TEMPERATURE AND SALT RESPONSIVE PROTEIN LTI6 -RELATED"/>
    <property type="match status" value="1"/>
</dbReference>
<evidence type="ECO:0000256" key="2">
    <source>
        <dbReference type="ARBA" id="ARBA00009530"/>
    </source>
</evidence>
<keyword evidence="8" id="KW-1185">Reference proteome</keyword>
<dbReference type="Proteomes" id="UP000094285">
    <property type="component" value="Unassembled WGS sequence"/>
</dbReference>
<accession>A0A1E4SQ71</accession>
<proteinExistence type="inferred from homology"/>
<name>A0A1E4SQ71_9ASCO</name>